<sequence length="645" mass="71693">MTQSFDKMSDSEDDAAFASADEGEETKQSPPKGDKSTKPDTDKATKSVGKGDNPKQASKTNPKSDKEATDKTKNPEVPQQKGATGKGKKKGKQAKKNNKSTEKHETKETESKKPESEVVVKEEEKTESKTSDIENQEEKKTDTTQVEEKKAPENDKELSTDSTNVSEKTESIVKSPSGQNIQREGSGEGSEKPDIKSVLDQLADDDDDEEEEEEEDQKSSSWNIGGWGSSIMNVAQTSVSTFTNQVGEGFSTIMDTMENTLGAIPPEQLAYMKTDKKEDEALESHDVAHTMKPAESSSKEITEQPKHVEPGEEKKEEKGSDDKKAEKAEEAKEDTASGGGGGWFSSWGMSSLKDAVAKTSNIVQSTSKNLVTGSMDVLETVGKKAFDFIEDHDPGIHRSKVLLERGDKPNLSSVLKEAKEESEYKQEMEKESEEARKSHFGYLFDEFQGISHLEALEILSNQYDEEQEHEFIKVMTELLTDLHLGTTPNKINKVQENIRKEITDFYEKQEKGEKVEPKLMHQKAIQSLAQLTSKAMEQFHKAGELILIQKDSDKKLHRTRRNAYLGNIDVINKLLSTEVSILSTKFSHCLNKLGEDMENDSSINQMVTNVYLEATNSSTYIHDGFQLLLPCLQQAAIENTPGIAE</sequence>
<proteinExistence type="inferred from homology"/>
<evidence type="ECO:0000313" key="5">
    <source>
        <dbReference type="EMBL" id="CAG2248621.1"/>
    </source>
</evidence>
<dbReference type="Proteomes" id="UP000683360">
    <property type="component" value="Unassembled WGS sequence"/>
</dbReference>
<name>A0A8S3V165_MYTED</name>
<dbReference type="PANTHER" id="PTHR12842:SF6">
    <property type="entry name" value="FI01459P"/>
    <property type="match status" value="1"/>
</dbReference>
<keyword evidence="2" id="KW-0597">Phosphoprotein</keyword>
<dbReference type="OrthoDB" id="5597648at2759"/>
<feature type="compositionally biased region" description="Basic and acidic residues" evidence="4">
    <location>
        <begin position="297"/>
        <end position="335"/>
    </location>
</feature>
<comment type="caution">
    <text evidence="5">The sequence shown here is derived from an EMBL/GenBank/DDBJ whole genome shotgun (WGS) entry which is preliminary data.</text>
</comment>
<evidence type="ECO:0000256" key="3">
    <source>
        <dbReference type="SAM" id="Coils"/>
    </source>
</evidence>
<accession>A0A8S3V165</accession>
<dbReference type="AlphaFoldDB" id="A0A8S3V165"/>
<dbReference type="PANTHER" id="PTHR12842">
    <property type="entry name" value="FI01459P"/>
    <property type="match status" value="1"/>
</dbReference>
<dbReference type="EMBL" id="CAJPWZ010002947">
    <property type="protein sequence ID" value="CAG2248621.1"/>
    <property type="molecule type" value="Genomic_DNA"/>
</dbReference>
<evidence type="ECO:0000256" key="1">
    <source>
        <dbReference type="ARBA" id="ARBA00006903"/>
    </source>
</evidence>
<feature type="region of interest" description="Disordered" evidence="4">
    <location>
        <begin position="275"/>
        <end position="344"/>
    </location>
</feature>
<protein>
    <recommendedName>
        <fullName evidence="7">Protein FAM114A2</fullName>
    </recommendedName>
</protein>
<feature type="compositionally biased region" description="Basic and acidic residues" evidence="4">
    <location>
        <begin position="62"/>
        <end position="74"/>
    </location>
</feature>
<feature type="compositionally biased region" description="Acidic residues" evidence="4">
    <location>
        <begin position="202"/>
        <end position="216"/>
    </location>
</feature>
<dbReference type="Pfam" id="PF05334">
    <property type="entry name" value="DUF719"/>
    <property type="match status" value="1"/>
</dbReference>
<reference evidence="5" key="1">
    <citation type="submission" date="2021-03" db="EMBL/GenBank/DDBJ databases">
        <authorList>
            <person name="Bekaert M."/>
        </authorList>
    </citation>
    <scope>NUCLEOTIDE SEQUENCE</scope>
</reference>
<feature type="compositionally biased region" description="Basic residues" evidence="4">
    <location>
        <begin position="86"/>
        <end position="98"/>
    </location>
</feature>
<gene>
    <name evidence="5" type="ORF">MEDL_60450</name>
</gene>
<evidence type="ECO:0008006" key="7">
    <source>
        <dbReference type="Google" id="ProtNLM"/>
    </source>
</evidence>
<keyword evidence="3" id="KW-0175">Coiled coil</keyword>
<feature type="compositionally biased region" description="Polar residues" evidence="4">
    <location>
        <begin position="160"/>
        <end position="183"/>
    </location>
</feature>
<keyword evidence="6" id="KW-1185">Reference proteome</keyword>
<dbReference type="InterPro" id="IPR007998">
    <property type="entry name" value="DUF719"/>
</dbReference>
<feature type="compositionally biased region" description="Basic and acidic residues" evidence="4">
    <location>
        <begin position="32"/>
        <end position="45"/>
    </location>
</feature>
<evidence type="ECO:0000256" key="2">
    <source>
        <dbReference type="ARBA" id="ARBA00022553"/>
    </source>
</evidence>
<comment type="similarity">
    <text evidence="1">Belongs to the FAM114 family.</text>
</comment>
<feature type="compositionally biased region" description="Basic and acidic residues" evidence="4">
    <location>
        <begin position="99"/>
        <end position="159"/>
    </location>
</feature>
<organism evidence="5 6">
    <name type="scientific">Mytilus edulis</name>
    <name type="common">Blue mussel</name>
    <dbReference type="NCBI Taxonomy" id="6550"/>
    <lineage>
        <taxon>Eukaryota</taxon>
        <taxon>Metazoa</taxon>
        <taxon>Spiralia</taxon>
        <taxon>Lophotrochozoa</taxon>
        <taxon>Mollusca</taxon>
        <taxon>Bivalvia</taxon>
        <taxon>Autobranchia</taxon>
        <taxon>Pteriomorphia</taxon>
        <taxon>Mytilida</taxon>
        <taxon>Mytiloidea</taxon>
        <taxon>Mytilidae</taxon>
        <taxon>Mytilinae</taxon>
        <taxon>Mytilus</taxon>
    </lineage>
</organism>
<feature type="compositionally biased region" description="Basic and acidic residues" evidence="4">
    <location>
        <begin position="275"/>
        <end position="289"/>
    </location>
</feature>
<feature type="coiled-coil region" evidence="3">
    <location>
        <begin position="411"/>
        <end position="438"/>
    </location>
</feature>
<evidence type="ECO:0000313" key="6">
    <source>
        <dbReference type="Proteomes" id="UP000683360"/>
    </source>
</evidence>
<feature type="region of interest" description="Disordered" evidence="4">
    <location>
        <begin position="1"/>
        <end position="228"/>
    </location>
</feature>
<feature type="compositionally biased region" description="Basic and acidic residues" evidence="4">
    <location>
        <begin position="185"/>
        <end position="197"/>
    </location>
</feature>
<evidence type="ECO:0000256" key="4">
    <source>
        <dbReference type="SAM" id="MobiDB-lite"/>
    </source>
</evidence>